<dbReference type="Pfam" id="PF06985">
    <property type="entry name" value="HET"/>
    <property type="match status" value="1"/>
</dbReference>
<proteinExistence type="predicted"/>
<keyword evidence="3" id="KW-1185">Reference proteome</keyword>
<name>A0AAN7BRB3_9PEZI</name>
<feature type="domain" description="Heterokaryon incompatibility" evidence="1">
    <location>
        <begin position="10"/>
        <end position="141"/>
    </location>
</feature>
<accession>A0AAN7BRB3</accession>
<reference evidence="2" key="1">
    <citation type="journal article" date="2023" name="Mol. Phylogenet. Evol.">
        <title>Genome-scale phylogeny and comparative genomics of the fungal order Sordariales.</title>
        <authorList>
            <person name="Hensen N."/>
            <person name="Bonometti L."/>
            <person name="Westerberg I."/>
            <person name="Brannstrom I.O."/>
            <person name="Guillou S."/>
            <person name="Cros-Aarteil S."/>
            <person name="Calhoun S."/>
            <person name="Haridas S."/>
            <person name="Kuo A."/>
            <person name="Mondo S."/>
            <person name="Pangilinan J."/>
            <person name="Riley R."/>
            <person name="LaButti K."/>
            <person name="Andreopoulos B."/>
            <person name="Lipzen A."/>
            <person name="Chen C."/>
            <person name="Yan M."/>
            <person name="Daum C."/>
            <person name="Ng V."/>
            <person name="Clum A."/>
            <person name="Steindorff A."/>
            <person name="Ohm R.A."/>
            <person name="Martin F."/>
            <person name="Silar P."/>
            <person name="Natvig D.O."/>
            <person name="Lalanne C."/>
            <person name="Gautier V."/>
            <person name="Ament-Velasquez S.L."/>
            <person name="Kruys A."/>
            <person name="Hutchinson M.I."/>
            <person name="Powell A.J."/>
            <person name="Barry K."/>
            <person name="Miller A.N."/>
            <person name="Grigoriev I.V."/>
            <person name="Debuchy R."/>
            <person name="Gladieux P."/>
            <person name="Hiltunen Thoren M."/>
            <person name="Johannesson H."/>
        </authorList>
    </citation>
    <scope>NUCLEOTIDE SEQUENCE</scope>
    <source>
        <strain evidence="2">CBS 990.96</strain>
    </source>
</reference>
<evidence type="ECO:0000313" key="2">
    <source>
        <dbReference type="EMBL" id="KAK4228261.1"/>
    </source>
</evidence>
<gene>
    <name evidence="2" type="ORF">QBC38DRAFT_475706</name>
</gene>
<evidence type="ECO:0000313" key="3">
    <source>
        <dbReference type="Proteomes" id="UP001301958"/>
    </source>
</evidence>
<comment type="caution">
    <text evidence="2">The sequence shown here is derived from an EMBL/GenBank/DDBJ whole genome shotgun (WGS) entry which is preliminary data.</text>
</comment>
<reference evidence="2" key="2">
    <citation type="submission" date="2023-05" db="EMBL/GenBank/DDBJ databases">
        <authorList>
            <consortium name="Lawrence Berkeley National Laboratory"/>
            <person name="Steindorff A."/>
            <person name="Hensen N."/>
            <person name="Bonometti L."/>
            <person name="Westerberg I."/>
            <person name="Brannstrom I.O."/>
            <person name="Guillou S."/>
            <person name="Cros-Aarteil S."/>
            <person name="Calhoun S."/>
            <person name="Haridas S."/>
            <person name="Kuo A."/>
            <person name="Mondo S."/>
            <person name="Pangilinan J."/>
            <person name="Riley R."/>
            <person name="Labutti K."/>
            <person name="Andreopoulos B."/>
            <person name="Lipzen A."/>
            <person name="Chen C."/>
            <person name="Yanf M."/>
            <person name="Daum C."/>
            <person name="Ng V."/>
            <person name="Clum A."/>
            <person name="Ohm R."/>
            <person name="Martin F."/>
            <person name="Silar P."/>
            <person name="Natvig D."/>
            <person name="Lalanne C."/>
            <person name="Gautier V."/>
            <person name="Ament-Velasquez S.L."/>
            <person name="Kruys A."/>
            <person name="Hutchinson M.I."/>
            <person name="Powell A.J."/>
            <person name="Barry K."/>
            <person name="Miller A.N."/>
            <person name="Grigoriev I.V."/>
            <person name="Debuchy R."/>
            <person name="Gladieux P."/>
            <person name="Thoren M.H."/>
            <person name="Johannesson H."/>
        </authorList>
    </citation>
    <scope>NUCLEOTIDE SEQUENCE</scope>
    <source>
        <strain evidence="2">CBS 990.96</strain>
    </source>
</reference>
<sequence length="326" mass="36570">MDNKRYEGFQISDIPRVLQDAILLTKQLSISYIWIDASCILQDAHSDWVMESSSLVDIHASAYVTICSLTPSSDISFIEPPHRPQIQGIAPPTTNPAIPQSYSLKYMKSSISNLTIQLGWATWDEACPDNRWNSRGWTFIESFSSRRMIMINLPYVLVACPSSRQYSCKGLTKTQLLEVDEYRFIDLHNAEAFLPSPAGNQSFAQDVLPALSGAAKFFANKLGDRYLAGIWESDLHRGLAWKSLQAAEMPLNLGELLENPGGSYIAPSWSWVGKMHEAFSWTRILHASQITGYFVRVGLFMDTEPIENSDIPEPFGTGPRERVTVI</sequence>
<dbReference type="InterPro" id="IPR010730">
    <property type="entry name" value="HET"/>
</dbReference>
<dbReference type="PANTHER" id="PTHR33112:SF16">
    <property type="entry name" value="HETEROKARYON INCOMPATIBILITY DOMAIN-CONTAINING PROTEIN"/>
    <property type="match status" value="1"/>
</dbReference>
<dbReference type="Proteomes" id="UP001301958">
    <property type="component" value="Unassembled WGS sequence"/>
</dbReference>
<dbReference type="PANTHER" id="PTHR33112">
    <property type="entry name" value="DOMAIN PROTEIN, PUTATIVE-RELATED"/>
    <property type="match status" value="1"/>
</dbReference>
<dbReference type="EMBL" id="MU865321">
    <property type="protein sequence ID" value="KAK4228261.1"/>
    <property type="molecule type" value="Genomic_DNA"/>
</dbReference>
<organism evidence="2 3">
    <name type="scientific">Podospora fimiseda</name>
    <dbReference type="NCBI Taxonomy" id="252190"/>
    <lineage>
        <taxon>Eukaryota</taxon>
        <taxon>Fungi</taxon>
        <taxon>Dikarya</taxon>
        <taxon>Ascomycota</taxon>
        <taxon>Pezizomycotina</taxon>
        <taxon>Sordariomycetes</taxon>
        <taxon>Sordariomycetidae</taxon>
        <taxon>Sordariales</taxon>
        <taxon>Podosporaceae</taxon>
        <taxon>Podospora</taxon>
    </lineage>
</organism>
<dbReference type="AlphaFoldDB" id="A0AAN7BRB3"/>
<protein>
    <recommendedName>
        <fullName evidence="1">Heterokaryon incompatibility domain-containing protein</fullName>
    </recommendedName>
</protein>
<evidence type="ECO:0000259" key="1">
    <source>
        <dbReference type="Pfam" id="PF06985"/>
    </source>
</evidence>